<gene>
    <name evidence="1" type="ORF">HPB47_019834</name>
</gene>
<accession>A0AC60QJ21</accession>
<organism evidence="1 2">
    <name type="scientific">Ixodes persulcatus</name>
    <name type="common">Taiga tick</name>
    <dbReference type="NCBI Taxonomy" id="34615"/>
    <lineage>
        <taxon>Eukaryota</taxon>
        <taxon>Metazoa</taxon>
        <taxon>Ecdysozoa</taxon>
        <taxon>Arthropoda</taxon>
        <taxon>Chelicerata</taxon>
        <taxon>Arachnida</taxon>
        <taxon>Acari</taxon>
        <taxon>Parasitiformes</taxon>
        <taxon>Ixodida</taxon>
        <taxon>Ixodoidea</taxon>
        <taxon>Ixodidae</taxon>
        <taxon>Ixodinae</taxon>
        <taxon>Ixodes</taxon>
    </lineage>
</organism>
<evidence type="ECO:0000313" key="1">
    <source>
        <dbReference type="EMBL" id="KAG0433529.1"/>
    </source>
</evidence>
<comment type="caution">
    <text evidence="1">The sequence shown here is derived from an EMBL/GenBank/DDBJ whole genome shotgun (WGS) entry which is preliminary data.</text>
</comment>
<name>A0AC60QJ21_IXOPE</name>
<keyword evidence="2" id="KW-1185">Reference proteome</keyword>
<dbReference type="Proteomes" id="UP000805193">
    <property type="component" value="Unassembled WGS sequence"/>
</dbReference>
<dbReference type="EMBL" id="JABSTQ010009050">
    <property type="protein sequence ID" value="KAG0433529.1"/>
    <property type="molecule type" value="Genomic_DNA"/>
</dbReference>
<protein>
    <submittedName>
        <fullName evidence="1">Uncharacterized protein</fullName>
    </submittedName>
</protein>
<sequence length="120" mass="13750">MCDNGLGSHLLFEARAWAFRRCFTDDCLRTLLPRVCLQGVRAPRRNGYIHRLRSRGTPFDQAIETRPTPREPPGTRGVGRECQGTWHLTKQGKENSQTTCYEVEGNLKRQAEAYCIGRQK</sequence>
<evidence type="ECO:0000313" key="2">
    <source>
        <dbReference type="Proteomes" id="UP000805193"/>
    </source>
</evidence>
<reference evidence="1 2" key="1">
    <citation type="journal article" date="2020" name="Cell">
        <title>Large-Scale Comparative Analyses of Tick Genomes Elucidate Their Genetic Diversity and Vector Capacities.</title>
        <authorList>
            <consortium name="Tick Genome and Microbiome Consortium (TIGMIC)"/>
            <person name="Jia N."/>
            <person name="Wang J."/>
            <person name="Shi W."/>
            <person name="Du L."/>
            <person name="Sun Y."/>
            <person name="Zhan W."/>
            <person name="Jiang J.F."/>
            <person name="Wang Q."/>
            <person name="Zhang B."/>
            <person name="Ji P."/>
            <person name="Bell-Sakyi L."/>
            <person name="Cui X.M."/>
            <person name="Yuan T.T."/>
            <person name="Jiang B.G."/>
            <person name="Yang W.F."/>
            <person name="Lam T.T."/>
            <person name="Chang Q.C."/>
            <person name="Ding S.J."/>
            <person name="Wang X.J."/>
            <person name="Zhu J.G."/>
            <person name="Ruan X.D."/>
            <person name="Zhao L."/>
            <person name="Wei J.T."/>
            <person name="Ye R.Z."/>
            <person name="Que T.C."/>
            <person name="Du C.H."/>
            <person name="Zhou Y.H."/>
            <person name="Cheng J.X."/>
            <person name="Dai P.F."/>
            <person name="Guo W.B."/>
            <person name="Han X.H."/>
            <person name="Huang E.J."/>
            <person name="Li L.F."/>
            <person name="Wei W."/>
            <person name="Gao Y.C."/>
            <person name="Liu J.Z."/>
            <person name="Shao H.Z."/>
            <person name="Wang X."/>
            <person name="Wang C.C."/>
            <person name="Yang T.C."/>
            <person name="Huo Q.B."/>
            <person name="Li W."/>
            <person name="Chen H.Y."/>
            <person name="Chen S.E."/>
            <person name="Zhou L.G."/>
            <person name="Ni X.B."/>
            <person name="Tian J.H."/>
            <person name="Sheng Y."/>
            <person name="Liu T."/>
            <person name="Pan Y.S."/>
            <person name="Xia L.Y."/>
            <person name="Li J."/>
            <person name="Zhao F."/>
            <person name="Cao W.C."/>
        </authorList>
    </citation>
    <scope>NUCLEOTIDE SEQUENCE [LARGE SCALE GENOMIC DNA]</scope>
    <source>
        <strain evidence="1">Iper-2018</strain>
    </source>
</reference>
<proteinExistence type="predicted"/>